<sequence length="56" mass="6040">LRGNLCSGPCAGSLEGDAREGDSPVDRRTLLRNEVLSKSRVAWECSPNWVVSPIQG</sequence>
<reference evidence="1 2" key="1">
    <citation type="journal article" date="2018" name="Cell">
        <title>The Chara Genome: Secondary Complexity and Implications for Plant Terrestrialization.</title>
        <authorList>
            <person name="Nishiyama T."/>
            <person name="Sakayama H."/>
            <person name="Vries J.D."/>
            <person name="Buschmann H."/>
            <person name="Saint-Marcoux D."/>
            <person name="Ullrich K.K."/>
            <person name="Haas F.B."/>
            <person name="Vanderstraeten L."/>
            <person name="Becker D."/>
            <person name="Lang D."/>
            <person name="Vosolsobe S."/>
            <person name="Rombauts S."/>
            <person name="Wilhelmsson P.K.I."/>
            <person name="Janitza P."/>
            <person name="Kern R."/>
            <person name="Heyl A."/>
            <person name="Rumpler F."/>
            <person name="Villalobos L.I.A.C."/>
            <person name="Clay J.M."/>
            <person name="Skokan R."/>
            <person name="Toyoda A."/>
            <person name="Suzuki Y."/>
            <person name="Kagoshima H."/>
            <person name="Schijlen E."/>
            <person name="Tajeshwar N."/>
            <person name="Catarino B."/>
            <person name="Hetherington A.J."/>
            <person name="Saltykova A."/>
            <person name="Bonnot C."/>
            <person name="Breuninger H."/>
            <person name="Symeonidi A."/>
            <person name="Radhakrishnan G.V."/>
            <person name="Van Nieuwerburgh F."/>
            <person name="Deforce D."/>
            <person name="Chang C."/>
            <person name="Karol K.G."/>
            <person name="Hedrich R."/>
            <person name="Ulvskov P."/>
            <person name="Glockner G."/>
            <person name="Delwiche C.F."/>
            <person name="Petrasek J."/>
            <person name="Van de Peer Y."/>
            <person name="Friml J."/>
            <person name="Beilby M."/>
            <person name="Dolan L."/>
            <person name="Kohara Y."/>
            <person name="Sugano S."/>
            <person name="Fujiyama A."/>
            <person name="Delaux P.-M."/>
            <person name="Quint M."/>
            <person name="TheiBen G."/>
            <person name="Hagemann M."/>
            <person name="Harholt J."/>
            <person name="Dunand C."/>
            <person name="Zachgo S."/>
            <person name="Langdale J."/>
            <person name="Maumus F."/>
            <person name="Straeten D.V.D."/>
            <person name="Gould S.B."/>
            <person name="Rensing S.A."/>
        </authorList>
    </citation>
    <scope>NUCLEOTIDE SEQUENCE [LARGE SCALE GENOMIC DNA]</scope>
    <source>
        <strain evidence="1 2">S276</strain>
    </source>
</reference>
<dbReference type="OrthoDB" id="1747352at2759"/>
<protein>
    <submittedName>
        <fullName evidence="1">Uncharacterized protein</fullName>
    </submittedName>
</protein>
<dbReference type="Proteomes" id="UP000265515">
    <property type="component" value="Unassembled WGS sequence"/>
</dbReference>
<comment type="caution">
    <text evidence="1">The sequence shown here is derived from an EMBL/GenBank/DDBJ whole genome shotgun (WGS) entry which is preliminary data.</text>
</comment>
<gene>
    <name evidence="1" type="ORF">CBR_g49317</name>
</gene>
<dbReference type="EMBL" id="BFEA01000743">
    <property type="protein sequence ID" value="GBG89527.1"/>
    <property type="molecule type" value="Genomic_DNA"/>
</dbReference>
<name>A0A388M4M0_CHABU</name>
<dbReference type="AlphaFoldDB" id="A0A388M4M0"/>
<evidence type="ECO:0000313" key="2">
    <source>
        <dbReference type="Proteomes" id="UP000265515"/>
    </source>
</evidence>
<organism evidence="1 2">
    <name type="scientific">Chara braunii</name>
    <name type="common">Braun's stonewort</name>
    <dbReference type="NCBI Taxonomy" id="69332"/>
    <lineage>
        <taxon>Eukaryota</taxon>
        <taxon>Viridiplantae</taxon>
        <taxon>Streptophyta</taxon>
        <taxon>Charophyceae</taxon>
        <taxon>Charales</taxon>
        <taxon>Characeae</taxon>
        <taxon>Chara</taxon>
    </lineage>
</organism>
<accession>A0A388M4M0</accession>
<feature type="non-terminal residue" evidence="1">
    <location>
        <position position="1"/>
    </location>
</feature>
<evidence type="ECO:0000313" key="1">
    <source>
        <dbReference type="EMBL" id="GBG89527.1"/>
    </source>
</evidence>
<proteinExistence type="predicted"/>
<keyword evidence="2" id="KW-1185">Reference proteome</keyword>